<dbReference type="Gene3D" id="2.60.40.10">
    <property type="entry name" value="Immunoglobulins"/>
    <property type="match status" value="2"/>
</dbReference>
<organism evidence="3">
    <name type="scientific">marine metagenome</name>
    <dbReference type="NCBI Taxonomy" id="408172"/>
    <lineage>
        <taxon>unclassified sequences</taxon>
        <taxon>metagenomes</taxon>
        <taxon>ecological metagenomes</taxon>
    </lineage>
</organism>
<dbReference type="InterPro" id="IPR028994">
    <property type="entry name" value="Integrin_alpha_N"/>
</dbReference>
<dbReference type="InterPro" id="IPR022409">
    <property type="entry name" value="PKD/Chitinase_dom"/>
</dbReference>
<sequence>ANPSWTAVDIDTNADGASSVFAADFDNDGDMDIVSASYDDDTIAWYENNNGDGSSWTAADIDTNADRAYSVFAADMDNDGDIDILSASIMDHTIAWYENDGNADPSWIAADIATSADYARSVYAADMDNDGDMDVLSASGGDDTIAWYENDAGEKPPVLVDYNVNPSPALYGEEVYFYSNFSDADGYIVQHNWESDIDGFLSNHGNFSTDDLSAGLHNIKFRAKDDDGVWSAYETFIMNIDVPFIVSDWDTGAPDRYSLTSNFMLYQDPSYVANGGCYDLAKASLGEWSIVNLADGWMIDGYGYGNSVYNSSLDVSGDTLYKSVLVECNTDPDNVWYLPVVNSLTITPNPTHLGERVYFSANYSDYDGDVVEFEWSSDIDGFLSDTAEFSTDTLSAGTHTIELRVKDDGGGWSDSAEEILEIMEPPNVAPLVNSVLIDPNPADYIDMIHFSADYSDSDGEVVDFEWSSDIDGIISLENSFTSDQLTSGTHLITLKVWDNDGDWASKNAILTIQP</sequence>
<accession>A0A382FXA9</accession>
<proteinExistence type="predicted"/>
<keyword evidence="1" id="KW-0732">Signal</keyword>
<feature type="non-terminal residue" evidence="3">
    <location>
        <position position="1"/>
    </location>
</feature>
<dbReference type="EMBL" id="UINC01051887">
    <property type="protein sequence ID" value="SVB66571.1"/>
    <property type="molecule type" value="Genomic_DNA"/>
</dbReference>
<protein>
    <recommendedName>
        <fullName evidence="2">PKD/Chitinase domain-containing protein</fullName>
    </recommendedName>
</protein>
<dbReference type="InterPro" id="IPR013517">
    <property type="entry name" value="FG-GAP"/>
</dbReference>
<dbReference type="InterPro" id="IPR013783">
    <property type="entry name" value="Ig-like_fold"/>
</dbReference>
<evidence type="ECO:0000313" key="3">
    <source>
        <dbReference type="EMBL" id="SVB66571.1"/>
    </source>
</evidence>
<reference evidence="3" key="1">
    <citation type="submission" date="2018-05" db="EMBL/GenBank/DDBJ databases">
        <authorList>
            <person name="Lanie J.A."/>
            <person name="Ng W.-L."/>
            <person name="Kazmierczak K.M."/>
            <person name="Andrzejewski T.M."/>
            <person name="Davidsen T.M."/>
            <person name="Wayne K.J."/>
            <person name="Tettelin H."/>
            <person name="Glass J.I."/>
            <person name="Rusch D."/>
            <person name="Podicherti R."/>
            <person name="Tsui H.-C.T."/>
            <person name="Winkler M.E."/>
        </authorList>
    </citation>
    <scope>NUCLEOTIDE SEQUENCE</scope>
</reference>
<dbReference type="AlphaFoldDB" id="A0A382FXA9"/>
<name>A0A382FXA9_9ZZZZ</name>
<feature type="domain" description="PKD/Chitinase" evidence="2">
    <location>
        <begin position="434"/>
        <end position="513"/>
    </location>
</feature>
<dbReference type="PANTHER" id="PTHR44103:SF1">
    <property type="entry name" value="PROPROTEIN CONVERTASE P"/>
    <property type="match status" value="1"/>
</dbReference>
<dbReference type="SMART" id="SM00089">
    <property type="entry name" value="PKD"/>
    <property type="match status" value="3"/>
</dbReference>
<evidence type="ECO:0000259" key="2">
    <source>
        <dbReference type="SMART" id="SM00089"/>
    </source>
</evidence>
<dbReference type="InterPro" id="IPR035986">
    <property type="entry name" value="PKD_dom_sf"/>
</dbReference>
<dbReference type="Pfam" id="PF13517">
    <property type="entry name" value="FG-GAP_3"/>
    <property type="match status" value="1"/>
</dbReference>
<dbReference type="SUPFAM" id="SSF69318">
    <property type="entry name" value="Integrin alpha N-terminal domain"/>
    <property type="match status" value="1"/>
</dbReference>
<feature type="non-terminal residue" evidence="3">
    <location>
        <position position="514"/>
    </location>
</feature>
<evidence type="ECO:0000256" key="1">
    <source>
        <dbReference type="ARBA" id="ARBA00022729"/>
    </source>
</evidence>
<dbReference type="SUPFAM" id="SSF49299">
    <property type="entry name" value="PKD domain"/>
    <property type="match status" value="3"/>
</dbReference>
<feature type="domain" description="PKD/Chitinase" evidence="2">
    <location>
        <begin position="159"/>
        <end position="243"/>
    </location>
</feature>
<dbReference type="InterPro" id="IPR000601">
    <property type="entry name" value="PKD_dom"/>
</dbReference>
<gene>
    <name evidence="3" type="ORF">METZ01_LOCUS219425</name>
</gene>
<dbReference type="Pfam" id="PF00801">
    <property type="entry name" value="PKD"/>
    <property type="match status" value="1"/>
</dbReference>
<feature type="domain" description="PKD/Chitinase" evidence="2">
    <location>
        <begin position="343"/>
        <end position="425"/>
    </location>
</feature>
<dbReference type="PANTHER" id="PTHR44103">
    <property type="entry name" value="PROPROTEIN CONVERTASE P"/>
    <property type="match status" value="1"/>
</dbReference>